<organism evidence="1 2">
    <name type="scientific">Streptomyces halobius</name>
    <dbReference type="NCBI Taxonomy" id="2879846"/>
    <lineage>
        <taxon>Bacteria</taxon>
        <taxon>Bacillati</taxon>
        <taxon>Actinomycetota</taxon>
        <taxon>Actinomycetes</taxon>
        <taxon>Kitasatosporales</taxon>
        <taxon>Streptomycetaceae</taxon>
        <taxon>Streptomyces</taxon>
    </lineage>
</organism>
<proteinExistence type="predicted"/>
<dbReference type="EMBL" id="CP086322">
    <property type="protein sequence ID" value="UQA90764.1"/>
    <property type="molecule type" value="Genomic_DNA"/>
</dbReference>
<dbReference type="RefSeq" id="WP_248861531.1">
    <property type="nucleotide sequence ID" value="NZ_CP086322.1"/>
</dbReference>
<evidence type="ECO:0000313" key="1">
    <source>
        <dbReference type="EMBL" id="UQA90764.1"/>
    </source>
</evidence>
<protein>
    <submittedName>
        <fullName evidence="1">Uncharacterized protein</fullName>
    </submittedName>
</protein>
<gene>
    <name evidence="1" type="ORF">K9S39_01670</name>
</gene>
<evidence type="ECO:0000313" key="2">
    <source>
        <dbReference type="Proteomes" id="UP000830115"/>
    </source>
</evidence>
<reference evidence="1" key="1">
    <citation type="submission" date="2021-10" db="EMBL/GenBank/DDBJ databases">
        <title>Streptomyces nigrumlapis sp.nov.,an antimicrobial producing actinobacterium isolated from Black Gobi rocks.</title>
        <authorList>
            <person name="Wen Y."/>
            <person name="Zhang W."/>
            <person name="Liu X.G."/>
        </authorList>
    </citation>
    <scope>NUCLEOTIDE SEQUENCE</scope>
    <source>
        <strain evidence="1">ST13-2-2</strain>
    </source>
</reference>
<keyword evidence="2" id="KW-1185">Reference proteome</keyword>
<sequence length="86" mass="9230">MSTSTISTNDLANLQAGDKVVVKSLDENTGESICTATVLDRRDVPAIPGWGGREEKTLVRLGSGFWYDLVTGLQDDSGATRIERCA</sequence>
<accession>A0ABY4M1L2</accession>
<name>A0ABY4M1L2_9ACTN</name>
<dbReference type="Proteomes" id="UP000830115">
    <property type="component" value="Chromosome"/>
</dbReference>